<dbReference type="AlphaFoldDB" id="A0A0A9ZE83"/>
<accession>A0A0A9ZE83</accession>
<name>A0A0A9ZE83_LYGHE</name>
<organism evidence="1">
    <name type="scientific">Lygus hesperus</name>
    <name type="common">Western plant bug</name>
    <dbReference type="NCBI Taxonomy" id="30085"/>
    <lineage>
        <taxon>Eukaryota</taxon>
        <taxon>Metazoa</taxon>
        <taxon>Ecdysozoa</taxon>
        <taxon>Arthropoda</taxon>
        <taxon>Hexapoda</taxon>
        <taxon>Insecta</taxon>
        <taxon>Pterygota</taxon>
        <taxon>Neoptera</taxon>
        <taxon>Paraneoptera</taxon>
        <taxon>Hemiptera</taxon>
        <taxon>Heteroptera</taxon>
        <taxon>Panheteroptera</taxon>
        <taxon>Cimicomorpha</taxon>
        <taxon>Miridae</taxon>
        <taxon>Mirini</taxon>
        <taxon>Lygus</taxon>
    </lineage>
</organism>
<sequence>LLKRRLGKYEVIKNNSCAIEFCQQSRYIPNIIEDYYQKSGVKQRARISVITRFNYCRKEVVKTIMSLRHEIKELFDDDQHTVAAGSIGYQPWILTAQNHEYLESLMANLIKGNEHYLATHKQVCGLMSMLMYKTLEKKPLDSTMYMRKLLLSRKLKYYLNKYMLKNGYKRSPAQMDHELMFLEPSTKAQVRCSYEEKSEFKPTLEGGLFSLTPYGPPLPPKCQAFKKTYPASVVHGLIPYYIRTKEDEKIFVAREQAAWPSLFY</sequence>
<proteinExistence type="predicted"/>
<dbReference type="EMBL" id="GBHO01003509">
    <property type="protein sequence ID" value="JAG40095.1"/>
    <property type="molecule type" value="Transcribed_RNA"/>
</dbReference>
<protein>
    <submittedName>
        <fullName evidence="1">RIIa domain-containing protein 1</fullName>
    </submittedName>
</protein>
<evidence type="ECO:0000313" key="1">
    <source>
        <dbReference type="EMBL" id="JAG40095.1"/>
    </source>
</evidence>
<feature type="non-terminal residue" evidence="1">
    <location>
        <position position="1"/>
    </location>
</feature>
<gene>
    <name evidence="1" type="primary">Riiad1</name>
    <name evidence="1" type="ORF">CM83_100559</name>
</gene>
<reference evidence="1" key="1">
    <citation type="journal article" date="2014" name="PLoS ONE">
        <title>Transcriptome-Based Identification of ABC Transporters in the Western Tarnished Plant Bug Lygus hesperus.</title>
        <authorList>
            <person name="Hull J.J."/>
            <person name="Chaney K."/>
            <person name="Geib S.M."/>
            <person name="Fabrick J.A."/>
            <person name="Brent C.S."/>
            <person name="Walsh D."/>
            <person name="Lavine L.C."/>
        </authorList>
    </citation>
    <scope>NUCLEOTIDE SEQUENCE</scope>
</reference>
<reference evidence="1" key="2">
    <citation type="submission" date="2014-07" db="EMBL/GenBank/DDBJ databases">
        <authorList>
            <person name="Hull J."/>
        </authorList>
    </citation>
    <scope>NUCLEOTIDE SEQUENCE</scope>
</reference>